<feature type="region of interest" description="Disordered" evidence="1">
    <location>
        <begin position="187"/>
        <end position="222"/>
    </location>
</feature>
<gene>
    <name evidence="2" type="ORF">SAMN04488561_0270</name>
</gene>
<evidence type="ECO:0000313" key="2">
    <source>
        <dbReference type="EMBL" id="SED68962.1"/>
    </source>
</evidence>
<dbReference type="AlphaFoldDB" id="A0A1H5CQH8"/>
<accession>A0A1H5CQH8</accession>
<protein>
    <submittedName>
        <fullName evidence="2">Uncharacterized protein</fullName>
    </submittedName>
</protein>
<evidence type="ECO:0000313" key="3">
    <source>
        <dbReference type="Proteomes" id="UP000181980"/>
    </source>
</evidence>
<name>A0A1H5CQH8_9ACTN</name>
<dbReference type="Proteomes" id="UP000181980">
    <property type="component" value="Unassembled WGS sequence"/>
</dbReference>
<sequence>MVAPLGGRRSRSARWRRPLSRVPAVCGPLPLPRSPEVAAGACPSRAEAARHLGGRCPLSRVPAVCGPLPPPGRPRLLVGERHRWPGRRRRFGACPSRAEAARHLGGRCPLSRVPAVCGPLPPPGRPRLLVGERHRWPGRRRRFGACPSRAEAARHLGGRCPLSRVPAVCGPLPPPGRPRLLVGERHRWPGRRVGSVPARPAPRPPATSADAPNGQLPHRRPSAHPLTTVKQFALTLSKLALILLRSSHQIGHTYQQQRRITCSAECSPPPAPS</sequence>
<organism evidence="2 3">
    <name type="scientific">Jiangella alba</name>
    <dbReference type="NCBI Taxonomy" id="561176"/>
    <lineage>
        <taxon>Bacteria</taxon>
        <taxon>Bacillati</taxon>
        <taxon>Actinomycetota</taxon>
        <taxon>Actinomycetes</taxon>
        <taxon>Jiangellales</taxon>
        <taxon>Jiangellaceae</taxon>
        <taxon>Jiangella</taxon>
    </lineage>
</organism>
<dbReference type="STRING" id="561176.SAMN04488561_0270"/>
<keyword evidence="3" id="KW-1185">Reference proteome</keyword>
<proteinExistence type="predicted"/>
<reference evidence="3" key="1">
    <citation type="submission" date="2016-10" db="EMBL/GenBank/DDBJ databases">
        <authorList>
            <person name="Varghese N."/>
            <person name="Submissions S."/>
        </authorList>
    </citation>
    <scope>NUCLEOTIDE SEQUENCE [LARGE SCALE GENOMIC DNA]</scope>
    <source>
        <strain evidence="3">DSM 45237</strain>
    </source>
</reference>
<evidence type="ECO:0000256" key="1">
    <source>
        <dbReference type="SAM" id="MobiDB-lite"/>
    </source>
</evidence>
<dbReference type="EMBL" id="FNUC01000001">
    <property type="protein sequence ID" value="SED68962.1"/>
    <property type="molecule type" value="Genomic_DNA"/>
</dbReference>